<dbReference type="EMBL" id="CACQ02005024">
    <property type="protein sequence ID" value="CCF41917.1"/>
    <property type="molecule type" value="Genomic_DNA"/>
</dbReference>
<dbReference type="Gene3D" id="3.40.640.10">
    <property type="entry name" value="Type I PLP-dependent aspartate aminotransferase-like (Major domain)"/>
    <property type="match status" value="1"/>
</dbReference>
<dbReference type="HOGENOM" id="CLU_2108862_0_0_1"/>
<protein>
    <submittedName>
        <fullName evidence="1">Uncharacterized protein</fullName>
    </submittedName>
</protein>
<sequence length="115" mass="12540">MVEIKQQKLEGSARICFRGPPIEEPEHKVADCHGAETAPLVVKGGMASSAIFLAIPHACDGLVFGKFIHASVHDGMKHNLVSCQKSFRYNNIGLTRKPLEGTRNSQQLLSESPMV</sequence>
<dbReference type="AlphaFoldDB" id="H1VNW3"/>
<evidence type="ECO:0000313" key="2">
    <source>
        <dbReference type="Proteomes" id="UP000007174"/>
    </source>
</evidence>
<dbReference type="Proteomes" id="UP000007174">
    <property type="component" value="Unassembled WGS sequence"/>
</dbReference>
<gene>
    <name evidence="1" type="ORF">CH063_02710</name>
</gene>
<dbReference type="STRING" id="759273.H1VNW3"/>
<dbReference type="VEuPathDB" id="FungiDB:CH63R_13665"/>
<dbReference type="SUPFAM" id="SSF53383">
    <property type="entry name" value="PLP-dependent transferases"/>
    <property type="match status" value="1"/>
</dbReference>
<accession>H1VNW3</accession>
<proteinExistence type="predicted"/>
<dbReference type="InterPro" id="IPR015424">
    <property type="entry name" value="PyrdxlP-dep_Trfase"/>
</dbReference>
<reference evidence="2" key="1">
    <citation type="journal article" date="2012" name="Nat. Genet.">
        <title>Lifestyle transitions in plant pathogenic Colletotrichum fungi deciphered by genome and transcriptome analyses.</title>
        <authorList>
            <person name="O'Connell R.J."/>
            <person name="Thon M.R."/>
            <person name="Hacquard S."/>
            <person name="Amyotte S.G."/>
            <person name="Kleemann J."/>
            <person name="Torres M.F."/>
            <person name="Damm U."/>
            <person name="Buiate E.A."/>
            <person name="Epstein L."/>
            <person name="Alkan N."/>
            <person name="Altmueller J."/>
            <person name="Alvarado-Balderrama L."/>
            <person name="Bauser C.A."/>
            <person name="Becker C."/>
            <person name="Birren B.W."/>
            <person name="Chen Z."/>
            <person name="Choi J."/>
            <person name="Crouch J.A."/>
            <person name="Duvick J.P."/>
            <person name="Farman M.A."/>
            <person name="Gan P."/>
            <person name="Heiman D."/>
            <person name="Henrissat B."/>
            <person name="Howard R.J."/>
            <person name="Kabbage M."/>
            <person name="Koch C."/>
            <person name="Kracher B."/>
            <person name="Kubo Y."/>
            <person name="Law A.D."/>
            <person name="Lebrun M.-H."/>
            <person name="Lee Y.-H."/>
            <person name="Miyara I."/>
            <person name="Moore N."/>
            <person name="Neumann U."/>
            <person name="Nordstroem K."/>
            <person name="Panaccione D.G."/>
            <person name="Panstruga R."/>
            <person name="Place M."/>
            <person name="Proctor R.H."/>
            <person name="Prusky D."/>
            <person name="Rech G."/>
            <person name="Reinhardt R."/>
            <person name="Rollins J.A."/>
            <person name="Rounsley S."/>
            <person name="Schardl C.L."/>
            <person name="Schwartz D.C."/>
            <person name="Shenoy N."/>
            <person name="Shirasu K."/>
            <person name="Sikhakolli U.R."/>
            <person name="Stueber K."/>
            <person name="Sukno S.A."/>
            <person name="Sweigard J.A."/>
            <person name="Takano Y."/>
            <person name="Takahara H."/>
            <person name="Trail F."/>
            <person name="van der Does H.C."/>
            <person name="Voll L.M."/>
            <person name="Will I."/>
            <person name="Young S."/>
            <person name="Zeng Q."/>
            <person name="Zhang J."/>
            <person name="Zhou S."/>
            <person name="Dickman M.B."/>
            <person name="Schulze-Lefert P."/>
            <person name="Ver Loren van Themaat E."/>
            <person name="Ma L.-J."/>
            <person name="Vaillancourt L.J."/>
        </authorList>
    </citation>
    <scope>NUCLEOTIDE SEQUENCE [LARGE SCALE GENOMIC DNA]</scope>
    <source>
        <strain evidence="2">IMI 349063</strain>
    </source>
</reference>
<organism evidence="1 2">
    <name type="scientific">Colletotrichum higginsianum (strain IMI 349063)</name>
    <name type="common">Crucifer anthracnose fungus</name>
    <dbReference type="NCBI Taxonomy" id="759273"/>
    <lineage>
        <taxon>Eukaryota</taxon>
        <taxon>Fungi</taxon>
        <taxon>Dikarya</taxon>
        <taxon>Ascomycota</taxon>
        <taxon>Pezizomycotina</taxon>
        <taxon>Sordariomycetes</taxon>
        <taxon>Hypocreomycetidae</taxon>
        <taxon>Glomerellales</taxon>
        <taxon>Glomerellaceae</taxon>
        <taxon>Colletotrichum</taxon>
        <taxon>Colletotrichum destructivum species complex</taxon>
    </lineage>
</organism>
<name>H1VNW3_COLHI</name>
<dbReference type="InterPro" id="IPR015421">
    <property type="entry name" value="PyrdxlP-dep_Trfase_major"/>
</dbReference>
<evidence type="ECO:0000313" key="1">
    <source>
        <dbReference type="EMBL" id="CCF41917.1"/>
    </source>
</evidence>